<accession>A0ABW6W6I8</accession>
<evidence type="ECO:0000313" key="3">
    <source>
        <dbReference type="Proteomes" id="UP001602245"/>
    </source>
</evidence>
<proteinExistence type="predicted"/>
<evidence type="ECO:0000256" key="1">
    <source>
        <dbReference type="SAM" id="Phobius"/>
    </source>
</evidence>
<comment type="caution">
    <text evidence="2">The sequence shown here is derived from an EMBL/GenBank/DDBJ whole genome shotgun (WGS) entry which is preliminary data.</text>
</comment>
<keyword evidence="1" id="KW-0812">Transmembrane</keyword>
<gene>
    <name evidence="2" type="ORF">ACFY35_05750</name>
</gene>
<dbReference type="RefSeq" id="WP_020509269.1">
    <property type="nucleotide sequence ID" value="NZ_JBIAZU010000001.1"/>
</dbReference>
<reference evidence="2 3" key="1">
    <citation type="submission" date="2024-10" db="EMBL/GenBank/DDBJ databases">
        <title>The Natural Products Discovery Center: Release of the First 8490 Sequenced Strains for Exploring Actinobacteria Biosynthetic Diversity.</title>
        <authorList>
            <person name="Kalkreuter E."/>
            <person name="Kautsar S.A."/>
            <person name="Yang D."/>
            <person name="Bader C.D."/>
            <person name="Teijaro C.N."/>
            <person name="Fluegel L."/>
            <person name="Davis C.M."/>
            <person name="Simpson J.R."/>
            <person name="Lauterbach L."/>
            <person name="Steele A.D."/>
            <person name="Gui C."/>
            <person name="Meng S."/>
            <person name="Li G."/>
            <person name="Viehrig K."/>
            <person name="Ye F."/>
            <person name="Su P."/>
            <person name="Kiefer A.F."/>
            <person name="Nichols A."/>
            <person name="Cepeda A.J."/>
            <person name="Yan W."/>
            <person name="Fan B."/>
            <person name="Jiang Y."/>
            <person name="Adhikari A."/>
            <person name="Zheng C.-J."/>
            <person name="Schuster L."/>
            <person name="Cowan T.M."/>
            <person name="Smanski M.J."/>
            <person name="Chevrette M.G."/>
            <person name="De Carvalho L.P.S."/>
            <person name="Shen B."/>
        </authorList>
    </citation>
    <scope>NUCLEOTIDE SEQUENCE [LARGE SCALE GENOMIC DNA]</scope>
    <source>
        <strain evidence="2 3">NPDC000087</strain>
    </source>
</reference>
<dbReference type="Proteomes" id="UP001602245">
    <property type="component" value="Unassembled WGS sequence"/>
</dbReference>
<sequence>MMVVPVGLAWLVLHLAGADGWLALSTAATVAVLFAALALGVVALLTDQVPHPLPRRVYLAWLLPVIPLVALASTIAAWITRNSGLAPIPWISGAALALTAAIVLSGLATD</sequence>
<dbReference type="EMBL" id="JBIAZU010000001">
    <property type="protein sequence ID" value="MFF5288922.1"/>
    <property type="molecule type" value="Genomic_DNA"/>
</dbReference>
<name>A0ABW6W6I8_9ACTN</name>
<protein>
    <submittedName>
        <fullName evidence="2">Uncharacterized protein</fullName>
    </submittedName>
</protein>
<feature type="transmembrane region" description="Helical" evidence="1">
    <location>
        <begin position="85"/>
        <end position="108"/>
    </location>
</feature>
<keyword evidence="3" id="KW-1185">Reference proteome</keyword>
<keyword evidence="1" id="KW-1133">Transmembrane helix</keyword>
<feature type="transmembrane region" description="Helical" evidence="1">
    <location>
        <begin position="58"/>
        <end position="79"/>
    </location>
</feature>
<organism evidence="2 3">
    <name type="scientific">Paractinoplanes globisporus</name>
    <dbReference type="NCBI Taxonomy" id="113565"/>
    <lineage>
        <taxon>Bacteria</taxon>
        <taxon>Bacillati</taxon>
        <taxon>Actinomycetota</taxon>
        <taxon>Actinomycetes</taxon>
        <taxon>Micromonosporales</taxon>
        <taxon>Micromonosporaceae</taxon>
        <taxon>Paractinoplanes</taxon>
    </lineage>
</organism>
<evidence type="ECO:0000313" key="2">
    <source>
        <dbReference type="EMBL" id="MFF5288922.1"/>
    </source>
</evidence>
<keyword evidence="1" id="KW-0472">Membrane</keyword>
<feature type="transmembrane region" description="Helical" evidence="1">
    <location>
        <begin position="28"/>
        <end position="46"/>
    </location>
</feature>